<name>A0A369JNR6_HYPMA</name>
<dbReference type="Gene3D" id="3.80.10.10">
    <property type="entry name" value="Ribonuclease Inhibitor"/>
    <property type="match status" value="1"/>
</dbReference>
<dbReference type="InterPro" id="IPR032675">
    <property type="entry name" value="LRR_dom_sf"/>
</dbReference>
<dbReference type="EMBL" id="LUEZ02000046">
    <property type="protein sequence ID" value="RDB23871.1"/>
    <property type="molecule type" value="Genomic_DNA"/>
</dbReference>
<dbReference type="SUPFAM" id="SSF52047">
    <property type="entry name" value="RNI-like"/>
    <property type="match status" value="1"/>
</dbReference>
<reference evidence="1" key="1">
    <citation type="submission" date="2018-04" db="EMBL/GenBank/DDBJ databases">
        <title>Whole genome sequencing of Hypsizygus marmoreus.</title>
        <authorList>
            <person name="Choi I.-G."/>
            <person name="Min B."/>
            <person name="Kim J.-G."/>
            <person name="Kim S."/>
            <person name="Oh Y.-L."/>
            <person name="Kong W.-S."/>
            <person name="Park H."/>
            <person name="Jeong J."/>
            <person name="Song E.-S."/>
        </authorList>
    </citation>
    <scope>NUCLEOTIDE SEQUENCE [LARGE SCALE GENOMIC DNA]</scope>
    <source>
        <strain evidence="1">51987-8</strain>
    </source>
</reference>
<comment type="caution">
    <text evidence="1">The sequence shown here is derived from an EMBL/GenBank/DDBJ whole genome shotgun (WGS) entry which is preliminary data.</text>
</comment>
<organism evidence="1 2">
    <name type="scientific">Hypsizygus marmoreus</name>
    <name type="common">White beech mushroom</name>
    <name type="synonym">Agaricus marmoreus</name>
    <dbReference type="NCBI Taxonomy" id="39966"/>
    <lineage>
        <taxon>Eukaryota</taxon>
        <taxon>Fungi</taxon>
        <taxon>Dikarya</taxon>
        <taxon>Basidiomycota</taxon>
        <taxon>Agaricomycotina</taxon>
        <taxon>Agaricomycetes</taxon>
        <taxon>Agaricomycetidae</taxon>
        <taxon>Agaricales</taxon>
        <taxon>Tricholomatineae</taxon>
        <taxon>Lyophyllaceae</taxon>
        <taxon>Hypsizygus</taxon>
    </lineage>
</organism>
<evidence type="ECO:0000313" key="2">
    <source>
        <dbReference type="Proteomes" id="UP000076154"/>
    </source>
</evidence>
<evidence type="ECO:0000313" key="1">
    <source>
        <dbReference type="EMBL" id="RDB23871.1"/>
    </source>
</evidence>
<dbReference type="AlphaFoldDB" id="A0A369JNR6"/>
<protein>
    <submittedName>
        <fullName evidence="1">Uncharacterized protein</fullName>
    </submittedName>
</protein>
<dbReference type="Proteomes" id="UP000076154">
    <property type="component" value="Unassembled WGS sequence"/>
</dbReference>
<accession>A0A369JNR6</accession>
<dbReference type="OrthoDB" id="3039479at2759"/>
<dbReference type="InParanoid" id="A0A369JNR6"/>
<proteinExistence type="predicted"/>
<gene>
    <name evidence="1" type="ORF">Hypma_009206</name>
</gene>
<keyword evidence="2" id="KW-1185">Reference proteome</keyword>
<sequence length="515" mass="57678">MPLQLLNQINHPASDMRPAGELFQDSLPNVDDVAEIAEKNNDFIAEELQAKARSLLVGAEESLAALDGEITRVQSLLNSLYFQRQLRVARMDIYRSAIAPQRKLPTELWSQIFLWCTSEPVVIPPHLHEPPWTIGRVCSKWRRVALGTSFLWTDIFIRGNVFNGTGIDVDSVFNTLTEMVLARSGRYALSAVVEGEFGPSRNPLLLFIPHFPRIKVLSILHSSSAVDLFLSMPPGSISSLESLTIDHSDDNANFCSGSIFQDAPVLRRFEFLSYNMSRSWLSYLPLSQITHLIIPYASTDPNGIVAILIRCPCLIECSFGVGTTAGLLPQVEAGLYTIPSLQSFQVNLFDAVDITCLQRLILPQIYKFEILSAIPKGWDAGWMPTLTRSRRVEHLHLRDFIFSTTSLEELMKAIPTLTVLDISSGNMISPSILDKMSSGQLVPKLSALRCSINQSNHDGFKLHLDMLEKRRLGGKTVAHIADVRFTTDSSDDRAWILSSERLQQFQQDGWNIQVR</sequence>